<name>A0A1V2UJ23_ENTMU</name>
<dbReference type="EMBL" id="MSTR01000006">
    <property type="protein sequence ID" value="ONN43328.1"/>
    <property type="molecule type" value="Genomic_DNA"/>
</dbReference>
<keyword evidence="1" id="KW-0732">Signal</keyword>
<accession>A0A1V2UJ23</accession>
<evidence type="ECO:0000313" key="3">
    <source>
        <dbReference type="Proteomes" id="UP000189299"/>
    </source>
</evidence>
<gene>
    <name evidence="2" type="ORF">BTN92_07750</name>
</gene>
<comment type="caution">
    <text evidence="2">The sequence shown here is derived from an EMBL/GenBank/DDBJ whole genome shotgun (WGS) entry which is preliminary data.</text>
</comment>
<feature type="chain" id="PRO_5038354954" evidence="1">
    <location>
        <begin position="26"/>
        <end position="640"/>
    </location>
</feature>
<sequence>MKLKLFFTTFLLIVSLQFSNMQVHAEAESYQSLEDYYEFFENEYASFGQTFEEFSADYYNQTPYLDEDHLKEYAHSINDTYLTEEAERLAKIPPLWSFNIGNSLDNITFEKKPEYGTYDLLNTVQPGDVIFEVNRADILIRYLHHVMIVDDIVEETHIINGKEETFTYIRTIEATKGNFGAKSDGVVYGVLDDERFDYTNASILRVPEATVLQKKAAVRFMESQLGKGYALHDLDDLYNHRNRSSSRSTWYCSMLVWAAYMNATPDGNIDDLTPENDPNFQGIDIESKDDLFESPTITPNDIKRSDKLEKISPSFPEHIDYIKNITWSGEGAPLQGEDFVFSPNSNLYYLENDYHFLAIDQNNQRPYTNKSLTLGRNASGNVVAQLDLFTNFALTDEAKQKYADKNIPVVPNGIELADIPNYVMNWINRYTQCSFDIVYSKDITTDSNHLRYNPTYSKIDQKAHPSYGYLVSQVVHTPPAFTQRKFDYTENLSVYENYDLAYPNPLNYDVSYTKNRPTWYYFFNNFHALIKLENGTYRSATYLRFHGSFTTPASQRNGYGLNHDFTMTDEAKTIYQNYYYHIGVNQSVDYAIDWLNKYTKEEVLIVYSTNITNDLKRLNDGTATVGKGLNNQGKLVNCII</sequence>
<proteinExistence type="predicted"/>
<dbReference type="Proteomes" id="UP000189299">
    <property type="component" value="Unassembled WGS sequence"/>
</dbReference>
<evidence type="ECO:0000256" key="1">
    <source>
        <dbReference type="SAM" id="SignalP"/>
    </source>
</evidence>
<dbReference type="AlphaFoldDB" id="A0A1V2UJ23"/>
<dbReference type="SUPFAM" id="SSF54001">
    <property type="entry name" value="Cysteine proteinases"/>
    <property type="match status" value="1"/>
</dbReference>
<feature type="signal peptide" evidence="1">
    <location>
        <begin position="1"/>
        <end position="25"/>
    </location>
</feature>
<dbReference type="RefSeq" id="WP_062805610.1">
    <property type="nucleotide sequence ID" value="NZ_CABMMO010000006.1"/>
</dbReference>
<organism evidence="2 3">
    <name type="scientific">Enterococcus mundtii</name>
    <dbReference type="NCBI Taxonomy" id="53346"/>
    <lineage>
        <taxon>Bacteria</taxon>
        <taxon>Bacillati</taxon>
        <taxon>Bacillota</taxon>
        <taxon>Bacilli</taxon>
        <taxon>Lactobacillales</taxon>
        <taxon>Enterococcaceae</taxon>
        <taxon>Enterococcus</taxon>
    </lineage>
</organism>
<evidence type="ECO:0000313" key="2">
    <source>
        <dbReference type="EMBL" id="ONN43328.1"/>
    </source>
</evidence>
<dbReference type="InterPro" id="IPR038765">
    <property type="entry name" value="Papain-like_cys_pep_sf"/>
</dbReference>
<reference evidence="2 3" key="1">
    <citation type="submission" date="2016-12" db="EMBL/GenBank/DDBJ databases">
        <authorList>
            <person name="Song W.-J."/>
            <person name="Kurnit D.M."/>
        </authorList>
    </citation>
    <scope>NUCLEOTIDE SEQUENCE [LARGE SCALE GENOMIC DNA]</scope>
    <source>
        <strain evidence="2 3">CGB1038-1_S1</strain>
    </source>
</reference>
<dbReference type="OrthoDB" id="1708048at2"/>
<dbReference type="Gene3D" id="3.90.1720.10">
    <property type="entry name" value="endopeptidase domain like (from Nostoc punctiforme)"/>
    <property type="match status" value="1"/>
</dbReference>
<protein>
    <submittedName>
        <fullName evidence="2">Uncharacterized protein</fullName>
    </submittedName>
</protein>